<name>A0A7T1AYA1_9STAP</name>
<dbReference type="AlphaFoldDB" id="A0A7T1AYA1"/>
<organism evidence="2 3">
    <name type="scientific">Staphylococcus lloydii</name>
    <dbReference type="NCBI Taxonomy" id="2781774"/>
    <lineage>
        <taxon>Bacteria</taxon>
        <taxon>Bacillati</taxon>
        <taxon>Bacillota</taxon>
        <taxon>Bacilli</taxon>
        <taxon>Bacillales</taxon>
        <taxon>Staphylococcaceae</taxon>
        <taxon>Staphylococcus</taxon>
    </lineage>
</organism>
<protein>
    <submittedName>
        <fullName evidence="2">Uncharacterized protein</fullName>
    </submittedName>
</protein>
<feature type="transmembrane region" description="Helical" evidence="1">
    <location>
        <begin position="54"/>
        <end position="74"/>
    </location>
</feature>
<gene>
    <name evidence="2" type="ORF">ISP08_08250</name>
</gene>
<keyword evidence="1" id="KW-1133">Transmembrane helix</keyword>
<dbReference type="Proteomes" id="UP000594455">
    <property type="component" value="Chromosome"/>
</dbReference>
<evidence type="ECO:0000313" key="2">
    <source>
        <dbReference type="EMBL" id="QPM74337.1"/>
    </source>
</evidence>
<sequence length="84" mass="9898">MTYINFWKRAFDFKGTAKVIDFITCLFVNFFIALCIMISGFLVPFTWENAVVNLYYIVLLLMLVPTVSMFVRVIRTFVRKSHSE</sequence>
<evidence type="ECO:0000256" key="1">
    <source>
        <dbReference type="SAM" id="Phobius"/>
    </source>
</evidence>
<reference evidence="2 3" key="1">
    <citation type="submission" date="2020-10" db="EMBL/GenBank/DDBJ databases">
        <title>Closed genome sequences of Staphylococcus lloydii sp. nov. and Staphylococcus durrellii sp. nov. Isolated from Captive Fruit Bats (Pteropus livingstonii).</title>
        <authorList>
            <person name="Fountain K."/>
        </authorList>
    </citation>
    <scope>NUCLEOTIDE SEQUENCE [LARGE SCALE GENOMIC DNA]</scope>
    <source>
        <strain evidence="2 3">23_2_7_LY</strain>
    </source>
</reference>
<keyword evidence="1" id="KW-0472">Membrane</keyword>
<keyword evidence="1" id="KW-0812">Transmembrane</keyword>
<accession>A0A7T1AYA1</accession>
<proteinExistence type="predicted"/>
<keyword evidence="3" id="KW-1185">Reference proteome</keyword>
<dbReference type="RefSeq" id="WP_195718303.1">
    <property type="nucleotide sequence ID" value="NZ_CP064056.1"/>
</dbReference>
<evidence type="ECO:0000313" key="3">
    <source>
        <dbReference type="Proteomes" id="UP000594455"/>
    </source>
</evidence>
<dbReference type="KEGG" id="sllo:ISP08_08250"/>
<feature type="transmembrane region" description="Helical" evidence="1">
    <location>
        <begin position="20"/>
        <end position="42"/>
    </location>
</feature>
<dbReference type="EMBL" id="CP064056">
    <property type="protein sequence ID" value="QPM74337.1"/>
    <property type="molecule type" value="Genomic_DNA"/>
</dbReference>